<dbReference type="Gene3D" id="1.10.3720.10">
    <property type="entry name" value="MetI-like"/>
    <property type="match status" value="1"/>
</dbReference>
<evidence type="ECO:0000313" key="9">
    <source>
        <dbReference type="EMBL" id="CUU60332.1"/>
    </source>
</evidence>
<evidence type="ECO:0000313" key="10">
    <source>
        <dbReference type="Proteomes" id="UP000198802"/>
    </source>
</evidence>
<comment type="subcellular location">
    <subcellularLocation>
        <location evidence="1 7">Cell membrane</location>
        <topology evidence="1 7">Multi-pass membrane protein</topology>
    </subcellularLocation>
</comment>
<dbReference type="AlphaFoldDB" id="A0A0S4QZD1"/>
<dbReference type="EMBL" id="FAOZ01000038">
    <property type="protein sequence ID" value="CUU60332.1"/>
    <property type="molecule type" value="Genomic_DNA"/>
</dbReference>
<dbReference type="PROSITE" id="PS50928">
    <property type="entry name" value="ABC_TM1"/>
    <property type="match status" value="1"/>
</dbReference>
<evidence type="ECO:0000256" key="1">
    <source>
        <dbReference type="ARBA" id="ARBA00004651"/>
    </source>
</evidence>
<keyword evidence="6 7" id="KW-0472">Membrane</keyword>
<evidence type="ECO:0000256" key="2">
    <source>
        <dbReference type="ARBA" id="ARBA00022448"/>
    </source>
</evidence>
<feature type="transmembrane region" description="Helical" evidence="7">
    <location>
        <begin position="204"/>
        <end position="224"/>
    </location>
</feature>
<dbReference type="Proteomes" id="UP000198802">
    <property type="component" value="Unassembled WGS sequence"/>
</dbReference>
<feature type="transmembrane region" description="Helical" evidence="7">
    <location>
        <begin position="272"/>
        <end position="296"/>
    </location>
</feature>
<dbReference type="GO" id="GO:0005886">
    <property type="term" value="C:plasma membrane"/>
    <property type="evidence" value="ECO:0007669"/>
    <property type="project" value="UniProtKB-SubCell"/>
</dbReference>
<dbReference type="Pfam" id="PF19300">
    <property type="entry name" value="BPD_transp_1_N"/>
    <property type="match status" value="1"/>
</dbReference>
<evidence type="ECO:0000256" key="5">
    <source>
        <dbReference type="ARBA" id="ARBA00022989"/>
    </source>
</evidence>
<protein>
    <submittedName>
        <fullName evidence="9">Peptide/nickel transport system permease protein</fullName>
    </submittedName>
</protein>
<accession>A0A0S4QZD1</accession>
<sequence length="345" mass="36567">MEILRRQRWWLGRIVALPFQLLVFAAVSFLLVQSIPGDPVAVLTGGQATEENRAAIEKELGLDGSLLHQLLHYLGNVIHFDLGNSIMSGQSVADQFGERLPATVELALMGVLLSIVVAVAFAYLAVMRPKSPLAYLVRGFARIAGGLPEFAVAVAAVFVFYATLHWAPAPLGRLSGDIAEVPKVTGMPFLDTVLTLRFDATWSMLGHLVLPVGVLVICQSGVLIKMLLAGLEEAVDSAPTRFRIATGASAATVRASLFRRALPPAVTTCGTLFGYTLGGAVIMESIFGFAGIGGYLADAVSSGDIPAMQGFLVIVAAVSLLVFLAVDLVNMTLDPRRRPGVRAEG</sequence>
<reference evidence="10" key="1">
    <citation type="submission" date="2015-11" db="EMBL/GenBank/DDBJ databases">
        <authorList>
            <person name="Varghese N."/>
        </authorList>
    </citation>
    <scope>NUCLEOTIDE SEQUENCE [LARGE SCALE GENOMIC DNA]</scope>
    <source>
        <strain evidence="10">DSM 45899</strain>
    </source>
</reference>
<keyword evidence="2 7" id="KW-0813">Transport</keyword>
<name>A0A0S4QZD1_9ACTN</name>
<dbReference type="PANTHER" id="PTHR43163">
    <property type="entry name" value="DIPEPTIDE TRANSPORT SYSTEM PERMEASE PROTEIN DPPB-RELATED"/>
    <property type="match status" value="1"/>
</dbReference>
<keyword evidence="4 7" id="KW-0812">Transmembrane</keyword>
<dbReference type="InterPro" id="IPR045621">
    <property type="entry name" value="BPD_transp_1_N"/>
</dbReference>
<dbReference type="Pfam" id="PF00528">
    <property type="entry name" value="BPD_transp_1"/>
    <property type="match status" value="1"/>
</dbReference>
<dbReference type="GO" id="GO:0071916">
    <property type="term" value="F:dipeptide transmembrane transporter activity"/>
    <property type="evidence" value="ECO:0007669"/>
    <property type="project" value="TreeGrafter"/>
</dbReference>
<evidence type="ECO:0000256" key="4">
    <source>
        <dbReference type="ARBA" id="ARBA00022692"/>
    </source>
</evidence>
<feature type="transmembrane region" description="Helical" evidence="7">
    <location>
        <begin position="12"/>
        <end position="32"/>
    </location>
</feature>
<keyword evidence="5 7" id="KW-1133">Transmembrane helix</keyword>
<dbReference type="RefSeq" id="WP_091285083.1">
    <property type="nucleotide sequence ID" value="NZ_FAOZ01000038.1"/>
</dbReference>
<keyword evidence="3" id="KW-1003">Cell membrane</keyword>
<feature type="transmembrane region" description="Helical" evidence="7">
    <location>
        <begin position="106"/>
        <end position="126"/>
    </location>
</feature>
<dbReference type="PANTHER" id="PTHR43163:SF6">
    <property type="entry name" value="DIPEPTIDE TRANSPORT SYSTEM PERMEASE PROTEIN DPPB-RELATED"/>
    <property type="match status" value="1"/>
</dbReference>
<dbReference type="InterPro" id="IPR000515">
    <property type="entry name" value="MetI-like"/>
</dbReference>
<comment type="similarity">
    <text evidence="7">Belongs to the binding-protein-dependent transport system permease family.</text>
</comment>
<feature type="transmembrane region" description="Helical" evidence="7">
    <location>
        <begin position="308"/>
        <end position="329"/>
    </location>
</feature>
<proteinExistence type="inferred from homology"/>
<dbReference type="SUPFAM" id="SSF161098">
    <property type="entry name" value="MetI-like"/>
    <property type="match status" value="1"/>
</dbReference>
<evidence type="ECO:0000256" key="3">
    <source>
        <dbReference type="ARBA" id="ARBA00022475"/>
    </source>
</evidence>
<feature type="transmembrane region" description="Helical" evidence="7">
    <location>
        <begin position="147"/>
        <end position="167"/>
    </location>
</feature>
<evidence type="ECO:0000259" key="8">
    <source>
        <dbReference type="PROSITE" id="PS50928"/>
    </source>
</evidence>
<gene>
    <name evidence="9" type="ORF">Ga0074812_13847</name>
</gene>
<evidence type="ECO:0000256" key="6">
    <source>
        <dbReference type="ARBA" id="ARBA00023136"/>
    </source>
</evidence>
<evidence type="ECO:0000256" key="7">
    <source>
        <dbReference type="RuleBase" id="RU363032"/>
    </source>
</evidence>
<keyword evidence="10" id="KW-1185">Reference proteome</keyword>
<feature type="domain" description="ABC transmembrane type-1" evidence="8">
    <location>
        <begin position="100"/>
        <end position="330"/>
    </location>
</feature>
<dbReference type="InterPro" id="IPR035906">
    <property type="entry name" value="MetI-like_sf"/>
</dbReference>
<organism evidence="9 10">
    <name type="scientific">Parafrankia irregularis</name>
    <dbReference type="NCBI Taxonomy" id="795642"/>
    <lineage>
        <taxon>Bacteria</taxon>
        <taxon>Bacillati</taxon>
        <taxon>Actinomycetota</taxon>
        <taxon>Actinomycetes</taxon>
        <taxon>Frankiales</taxon>
        <taxon>Frankiaceae</taxon>
        <taxon>Parafrankia</taxon>
    </lineage>
</organism>